<protein>
    <submittedName>
        <fullName evidence="2">Uncharacterized protein</fullName>
    </submittedName>
</protein>
<feature type="transmembrane region" description="Helical" evidence="1">
    <location>
        <begin position="151"/>
        <end position="173"/>
    </location>
</feature>
<feature type="transmembrane region" description="Helical" evidence="1">
    <location>
        <begin position="109"/>
        <end position="131"/>
    </location>
</feature>
<dbReference type="EMBL" id="BSOH01000005">
    <property type="protein sequence ID" value="GLR16280.1"/>
    <property type="molecule type" value="Genomic_DNA"/>
</dbReference>
<reference evidence="2" key="1">
    <citation type="journal article" date="2014" name="Int. J. Syst. Evol. Microbiol.">
        <title>Complete genome sequence of Corynebacterium casei LMG S-19264T (=DSM 44701T), isolated from a smear-ripened cheese.</title>
        <authorList>
            <consortium name="US DOE Joint Genome Institute (JGI-PGF)"/>
            <person name="Walter F."/>
            <person name="Albersmeier A."/>
            <person name="Kalinowski J."/>
            <person name="Ruckert C."/>
        </authorList>
    </citation>
    <scope>NUCLEOTIDE SEQUENCE</scope>
    <source>
        <strain evidence="2">NBRC 108769</strain>
    </source>
</reference>
<evidence type="ECO:0000313" key="2">
    <source>
        <dbReference type="EMBL" id="GLR16280.1"/>
    </source>
</evidence>
<evidence type="ECO:0000313" key="3">
    <source>
        <dbReference type="Proteomes" id="UP001156666"/>
    </source>
</evidence>
<keyword evidence="1" id="KW-0472">Membrane</keyword>
<dbReference type="Proteomes" id="UP001156666">
    <property type="component" value="Unassembled WGS sequence"/>
</dbReference>
<reference evidence="2" key="2">
    <citation type="submission" date="2023-01" db="EMBL/GenBank/DDBJ databases">
        <title>Draft genome sequence of Portibacter lacus strain NBRC 108769.</title>
        <authorList>
            <person name="Sun Q."/>
            <person name="Mori K."/>
        </authorList>
    </citation>
    <scope>NUCLEOTIDE SEQUENCE</scope>
    <source>
        <strain evidence="2">NBRC 108769</strain>
    </source>
</reference>
<gene>
    <name evidence="2" type="ORF">GCM10007940_08950</name>
</gene>
<feature type="transmembrane region" description="Helical" evidence="1">
    <location>
        <begin position="62"/>
        <end position="81"/>
    </location>
</feature>
<keyword evidence="1" id="KW-1133">Transmembrane helix</keyword>
<feature type="transmembrane region" description="Helical" evidence="1">
    <location>
        <begin position="24"/>
        <end position="42"/>
    </location>
</feature>
<keyword evidence="1" id="KW-0812">Transmembrane</keyword>
<organism evidence="2 3">
    <name type="scientific">Portibacter lacus</name>
    <dbReference type="NCBI Taxonomy" id="1099794"/>
    <lineage>
        <taxon>Bacteria</taxon>
        <taxon>Pseudomonadati</taxon>
        <taxon>Bacteroidota</taxon>
        <taxon>Saprospiria</taxon>
        <taxon>Saprospirales</taxon>
        <taxon>Haliscomenobacteraceae</taxon>
        <taxon>Portibacter</taxon>
    </lineage>
</organism>
<evidence type="ECO:0000256" key="1">
    <source>
        <dbReference type="SAM" id="Phobius"/>
    </source>
</evidence>
<name>A0AA37SR84_9BACT</name>
<comment type="caution">
    <text evidence="2">The sequence shown here is derived from an EMBL/GenBank/DDBJ whole genome shotgun (WGS) entry which is preliminary data.</text>
</comment>
<feature type="transmembrane region" description="Helical" evidence="1">
    <location>
        <begin position="238"/>
        <end position="257"/>
    </location>
</feature>
<sequence>MLNFNLKRLQALFYREFHFGYKPILKILTTVTTVIFLVHFAIRFLERNSGNFQGNDEINSTMIKFAIILFLGGFYYASIAFREFSNLSTRAEFLALPGSSLEKITIKWLYTNPIFILTTSLLVFILASLLMPAMDRFVGQEYVNEIFTSRIYWNLVGIYFILHSIFFFGSIAFNKTSWIKTVLAVMIIALVIAALNAVWFRIVWADMFDGLFHVAEVNKRTEFGVNHEDPADMWQIKFFIFAFKYLLAPVLWVASLFKLSEKEV</sequence>
<accession>A0AA37SR84</accession>
<keyword evidence="3" id="KW-1185">Reference proteome</keyword>
<proteinExistence type="predicted"/>
<feature type="transmembrane region" description="Helical" evidence="1">
    <location>
        <begin position="182"/>
        <end position="204"/>
    </location>
</feature>
<dbReference type="AlphaFoldDB" id="A0AA37SR84"/>